<evidence type="ECO:0000313" key="2">
    <source>
        <dbReference type="Proteomes" id="UP000295110"/>
    </source>
</evidence>
<name>A0A4R3U7B7_ROSSA</name>
<dbReference type="EMBL" id="SMBU01000089">
    <property type="protein sequence ID" value="TCU81168.1"/>
    <property type="molecule type" value="Genomic_DNA"/>
</dbReference>
<dbReference type="AlphaFoldDB" id="A0A4R3U7B7"/>
<dbReference type="RefSeq" id="WP_132576881.1">
    <property type="nucleotide sequence ID" value="NZ_CBCSGL010000130.1"/>
</dbReference>
<proteinExistence type="predicted"/>
<gene>
    <name evidence="1" type="ORF">EV671_10891</name>
</gene>
<dbReference type="Proteomes" id="UP000295110">
    <property type="component" value="Unassembled WGS sequence"/>
</dbReference>
<accession>A0A4R3U7B7</accession>
<organism evidence="1 2">
    <name type="scientific">Roseateles saccharophilus</name>
    <name type="common">Pseudomonas saccharophila</name>
    <dbReference type="NCBI Taxonomy" id="304"/>
    <lineage>
        <taxon>Bacteria</taxon>
        <taxon>Pseudomonadati</taxon>
        <taxon>Pseudomonadota</taxon>
        <taxon>Betaproteobacteria</taxon>
        <taxon>Burkholderiales</taxon>
        <taxon>Sphaerotilaceae</taxon>
        <taxon>Roseateles</taxon>
    </lineage>
</organism>
<comment type="caution">
    <text evidence="1">The sequence shown here is derived from an EMBL/GenBank/DDBJ whole genome shotgun (WGS) entry which is preliminary data.</text>
</comment>
<dbReference type="OrthoDB" id="9959558at2"/>
<sequence length="126" mass="14263">MTTTHAQPAGIETQSVAVPVTLAPISAKALDVQGVLDEATSLRDEASKDWQQFYLAGRAATKKTMQNVYGLYYVVMHSDEKFMVIARMKEKVPKEKVRETTREAAIFIRYVFKDFDDKQVHVLRPA</sequence>
<keyword evidence="2" id="KW-1185">Reference proteome</keyword>
<evidence type="ECO:0000313" key="1">
    <source>
        <dbReference type="EMBL" id="TCU81168.1"/>
    </source>
</evidence>
<reference evidence="1 2" key="1">
    <citation type="submission" date="2019-03" db="EMBL/GenBank/DDBJ databases">
        <title>Genomic Encyclopedia of Type Strains, Phase IV (KMG-IV): sequencing the most valuable type-strain genomes for metagenomic binning, comparative biology and taxonomic classification.</title>
        <authorList>
            <person name="Goeker M."/>
        </authorList>
    </citation>
    <scope>NUCLEOTIDE SEQUENCE [LARGE SCALE GENOMIC DNA]</scope>
    <source>
        <strain evidence="1 2">DSM 654</strain>
    </source>
</reference>
<protein>
    <submittedName>
        <fullName evidence="1">Uncharacterized protein</fullName>
    </submittedName>
</protein>